<dbReference type="OrthoDB" id="1460297at2759"/>
<comment type="caution">
    <text evidence="1">The sequence shown here is derived from an EMBL/GenBank/DDBJ whole genome shotgun (WGS) entry which is preliminary data.</text>
</comment>
<feature type="non-terminal residue" evidence="1">
    <location>
        <position position="1"/>
    </location>
</feature>
<dbReference type="InterPro" id="IPR043502">
    <property type="entry name" value="DNA/RNA_pol_sf"/>
</dbReference>
<proteinExistence type="predicted"/>
<gene>
    <name evidence="1" type="ORF">CR513_58235</name>
</gene>
<sequence>MKHPTKDHSLFGIDLIDELVEECFQLDNNSKGISNFAEDTNSSGCLGSLTEEADYDEVWEVHNISDSKDDNTDIADLNQKAKLIKLLDQVCKSDFSARQRAEFDSNPRRANFVPAKRSRAQQPKTEIMSAHLVPSSTQVGQLDLKESNDNSSFPPPPMELNNLHLEQEDKFLSVLRQHKKAIGWKLFDLLGINPSICMHRILMKEEAKPIRRQQGRMNPTILDVVKKEVTKLLAAGIIYPISDS</sequence>
<dbReference type="Proteomes" id="UP000257109">
    <property type="component" value="Unassembled WGS sequence"/>
</dbReference>
<accession>A0A371EBE4</accession>
<dbReference type="Gene3D" id="3.10.10.10">
    <property type="entry name" value="HIV Type 1 Reverse Transcriptase, subunit A, domain 1"/>
    <property type="match status" value="1"/>
</dbReference>
<protein>
    <recommendedName>
        <fullName evidence="3">Reverse transcriptase domain-containing protein</fullName>
    </recommendedName>
</protein>
<evidence type="ECO:0008006" key="3">
    <source>
        <dbReference type="Google" id="ProtNLM"/>
    </source>
</evidence>
<dbReference type="EMBL" id="QJKJ01014950">
    <property type="protein sequence ID" value="RDX63346.1"/>
    <property type="molecule type" value="Genomic_DNA"/>
</dbReference>
<reference evidence="1" key="1">
    <citation type="submission" date="2018-05" db="EMBL/GenBank/DDBJ databases">
        <title>Draft genome of Mucuna pruriens seed.</title>
        <authorList>
            <person name="Nnadi N.E."/>
            <person name="Vos R."/>
            <person name="Hasami M.H."/>
            <person name="Devisetty U.K."/>
            <person name="Aguiy J.C."/>
        </authorList>
    </citation>
    <scope>NUCLEOTIDE SEQUENCE [LARGE SCALE GENOMIC DNA]</scope>
    <source>
        <strain evidence="1">JCA_2017</strain>
    </source>
</reference>
<evidence type="ECO:0000313" key="2">
    <source>
        <dbReference type="Proteomes" id="UP000257109"/>
    </source>
</evidence>
<keyword evidence="2" id="KW-1185">Reference proteome</keyword>
<organism evidence="1 2">
    <name type="scientific">Mucuna pruriens</name>
    <name type="common">Velvet bean</name>
    <name type="synonym">Dolichos pruriens</name>
    <dbReference type="NCBI Taxonomy" id="157652"/>
    <lineage>
        <taxon>Eukaryota</taxon>
        <taxon>Viridiplantae</taxon>
        <taxon>Streptophyta</taxon>
        <taxon>Embryophyta</taxon>
        <taxon>Tracheophyta</taxon>
        <taxon>Spermatophyta</taxon>
        <taxon>Magnoliopsida</taxon>
        <taxon>eudicotyledons</taxon>
        <taxon>Gunneridae</taxon>
        <taxon>Pentapetalae</taxon>
        <taxon>rosids</taxon>
        <taxon>fabids</taxon>
        <taxon>Fabales</taxon>
        <taxon>Fabaceae</taxon>
        <taxon>Papilionoideae</taxon>
        <taxon>50 kb inversion clade</taxon>
        <taxon>NPAAA clade</taxon>
        <taxon>indigoferoid/millettioid clade</taxon>
        <taxon>Phaseoleae</taxon>
        <taxon>Mucuna</taxon>
    </lineage>
</organism>
<dbReference type="AlphaFoldDB" id="A0A371EBE4"/>
<name>A0A371EBE4_MUCPR</name>
<dbReference type="SUPFAM" id="SSF56672">
    <property type="entry name" value="DNA/RNA polymerases"/>
    <property type="match status" value="1"/>
</dbReference>
<evidence type="ECO:0000313" key="1">
    <source>
        <dbReference type="EMBL" id="RDX63346.1"/>
    </source>
</evidence>